<dbReference type="AlphaFoldDB" id="A0A955L845"/>
<evidence type="ECO:0000256" key="7">
    <source>
        <dbReference type="ARBA" id="ARBA00023152"/>
    </source>
</evidence>
<dbReference type="GO" id="GO:0000015">
    <property type="term" value="C:phosphopyruvate hydratase complex"/>
    <property type="evidence" value="ECO:0007669"/>
    <property type="project" value="InterPro"/>
</dbReference>
<evidence type="ECO:0000259" key="9">
    <source>
        <dbReference type="SMART" id="SM01193"/>
    </source>
</evidence>
<dbReference type="GO" id="GO:0006096">
    <property type="term" value="P:glycolytic process"/>
    <property type="evidence" value="ECO:0007669"/>
    <property type="project" value="UniProtKB-KW"/>
</dbReference>
<comment type="caution">
    <text evidence="10">The sequence shown here is derived from an EMBL/GenBank/DDBJ whole genome shotgun (WGS) entry which is preliminary data.</text>
</comment>
<sequence>MSKIASVYAREILASGANPTLEAEVVLESGARGIASVPYGASAGIHEATVLLDEDKSRYNGKGMLKAIGHINGEISEALVGMDADDQRAIDNRMIELDGTPNKARFGGNAILGVSLAVAHAMAEEKGMPLYRYIREVYNLGITEYRLPNPMMVVIEGGKHADNSTDFQEYIVSAFGKDTAKENVRMGIEIYQTL</sequence>
<reference evidence="10" key="2">
    <citation type="journal article" date="2021" name="Microbiome">
        <title>Successional dynamics and alternative stable states in a saline activated sludge microbial community over 9 years.</title>
        <authorList>
            <person name="Wang Y."/>
            <person name="Ye J."/>
            <person name="Ju F."/>
            <person name="Liu L."/>
            <person name="Boyd J.A."/>
            <person name="Deng Y."/>
            <person name="Parks D.H."/>
            <person name="Jiang X."/>
            <person name="Yin X."/>
            <person name="Woodcroft B.J."/>
            <person name="Tyson G.W."/>
            <person name="Hugenholtz P."/>
            <person name="Polz M.F."/>
            <person name="Zhang T."/>
        </authorList>
    </citation>
    <scope>NUCLEOTIDE SEQUENCE</scope>
    <source>
        <strain evidence="10">HKST-UBA11</strain>
    </source>
</reference>
<gene>
    <name evidence="10" type="primary">eno</name>
    <name evidence="10" type="ORF">KC717_01745</name>
</gene>
<protein>
    <recommendedName>
        <fullName evidence="4">Enolase</fullName>
        <ecNumber evidence="3">4.2.1.11</ecNumber>
    </recommendedName>
</protein>
<dbReference type="Pfam" id="PF00113">
    <property type="entry name" value="Enolase_C"/>
    <property type="match status" value="1"/>
</dbReference>
<feature type="non-terminal residue" evidence="10">
    <location>
        <position position="194"/>
    </location>
</feature>
<evidence type="ECO:0000256" key="1">
    <source>
        <dbReference type="ARBA" id="ARBA00005031"/>
    </source>
</evidence>
<dbReference type="GO" id="GO:0004634">
    <property type="term" value="F:phosphopyruvate hydratase activity"/>
    <property type="evidence" value="ECO:0007669"/>
    <property type="project" value="UniProtKB-EC"/>
</dbReference>
<comment type="similarity">
    <text evidence="2">Belongs to the enolase family.</text>
</comment>
<organism evidence="10 11">
    <name type="scientific">Candidatus Dojkabacteria bacterium</name>
    <dbReference type="NCBI Taxonomy" id="2099670"/>
    <lineage>
        <taxon>Bacteria</taxon>
        <taxon>Candidatus Dojkabacteria</taxon>
    </lineage>
</organism>
<dbReference type="Gene3D" id="3.30.390.10">
    <property type="entry name" value="Enolase-like, N-terminal domain"/>
    <property type="match status" value="1"/>
</dbReference>
<evidence type="ECO:0000256" key="8">
    <source>
        <dbReference type="ARBA" id="ARBA00023239"/>
    </source>
</evidence>
<dbReference type="InterPro" id="IPR020810">
    <property type="entry name" value="Enolase_C"/>
</dbReference>
<dbReference type="Proteomes" id="UP000754563">
    <property type="component" value="Unassembled WGS sequence"/>
</dbReference>
<keyword evidence="7" id="KW-0324">Glycolysis</keyword>
<dbReference type="Gene3D" id="3.20.20.120">
    <property type="entry name" value="Enolase-like C-terminal domain"/>
    <property type="match status" value="1"/>
</dbReference>
<dbReference type="EC" id="4.2.1.11" evidence="3"/>
<keyword evidence="5" id="KW-0964">Secreted</keyword>
<dbReference type="SUPFAM" id="SSF54826">
    <property type="entry name" value="Enolase N-terminal domain-like"/>
    <property type="match status" value="1"/>
</dbReference>
<evidence type="ECO:0000256" key="5">
    <source>
        <dbReference type="ARBA" id="ARBA00022525"/>
    </source>
</evidence>
<dbReference type="InterPro" id="IPR029017">
    <property type="entry name" value="Enolase-like_N"/>
</dbReference>
<dbReference type="InterPro" id="IPR020811">
    <property type="entry name" value="Enolase_N"/>
</dbReference>
<feature type="domain" description="Enolase N-terminal" evidence="9">
    <location>
        <begin position="4"/>
        <end position="134"/>
    </location>
</feature>
<evidence type="ECO:0000256" key="4">
    <source>
        <dbReference type="ARBA" id="ARBA00017068"/>
    </source>
</evidence>
<keyword evidence="6" id="KW-0460">Magnesium</keyword>
<evidence type="ECO:0000256" key="2">
    <source>
        <dbReference type="ARBA" id="ARBA00009604"/>
    </source>
</evidence>
<keyword evidence="8 10" id="KW-0456">Lyase</keyword>
<evidence type="ECO:0000256" key="6">
    <source>
        <dbReference type="ARBA" id="ARBA00022842"/>
    </source>
</evidence>
<dbReference type="SUPFAM" id="SSF51604">
    <property type="entry name" value="Enolase C-terminal domain-like"/>
    <property type="match status" value="1"/>
</dbReference>
<dbReference type="InterPro" id="IPR000941">
    <property type="entry name" value="Enolase"/>
</dbReference>
<accession>A0A955L845</accession>
<dbReference type="EMBL" id="JAGQLH010000014">
    <property type="protein sequence ID" value="MCA9385351.1"/>
    <property type="molecule type" value="Genomic_DNA"/>
</dbReference>
<name>A0A955L845_9BACT</name>
<dbReference type="InterPro" id="IPR036849">
    <property type="entry name" value="Enolase-like_C_sf"/>
</dbReference>
<dbReference type="Pfam" id="PF03952">
    <property type="entry name" value="Enolase_N"/>
    <property type="match status" value="1"/>
</dbReference>
<dbReference type="SMART" id="SM01193">
    <property type="entry name" value="Enolase_N"/>
    <property type="match status" value="1"/>
</dbReference>
<dbReference type="PANTHER" id="PTHR11902">
    <property type="entry name" value="ENOLASE"/>
    <property type="match status" value="1"/>
</dbReference>
<reference evidence="10" key="1">
    <citation type="submission" date="2020-04" db="EMBL/GenBank/DDBJ databases">
        <authorList>
            <person name="Zhang T."/>
        </authorList>
    </citation>
    <scope>NUCLEOTIDE SEQUENCE</scope>
    <source>
        <strain evidence="10">HKST-UBA11</strain>
    </source>
</reference>
<evidence type="ECO:0000313" key="10">
    <source>
        <dbReference type="EMBL" id="MCA9385351.1"/>
    </source>
</evidence>
<dbReference type="PANTHER" id="PTHR11902:SF1">
    <property type="entry name" value="ENOLASE"/>
    <property type="match status" value="1"/>
</dbReference>
<evidence type="ECO:0000313" key="11">
    <source>
        <dbReference type="Proteomes" id="UP000754563"/>
    </source>
</evidence>
<comment type="pathway">
    <text evidence="1">Carbohydrate degradation; glycolysis; pyruvate from D-glyceraldehyde 3-phosphate: step 4/5.</text>
</comment>
<proteinExistence type="inferred from homology"/>
<evidence type="ECO:0000256" key="3">
    <source>
        <dbReference type="ARBA" id="ARBA00012058"/>
    </source>
</evidence>
<dbReference type="GO" id="GO:0000287">
    <property type="term" value="F:magnesium ion binding"/>
    <property type="evidence" value="ECO:0007669"/>
    <property type="project" value="InterPro"/>
</dbReference>
<dbReference type="PRINTS" id="PR00148">
    <property type="entry name" value="ENOLASE"/>
</dbReference>